<gene>
    <name evidence="2" type="ORF">AK812_SmicGene37657</name>
</gene>
<comment type="caution">
    <text evidence="2">The sequence shown here is derived from an EMBL/GenBank/DDBJ whole genome shotgun (WGS) entry which is preliminary data.</text>
</comment>
<proteinExistence type="predicted"/>
<evidence type="ECO:0000313" key="2">
    <source>
        <dbReference type="EMBL" id="OLP81767.1"/>
    </source>
</evidence>
<dbReference type="Proteomes" id="UP000186817">
    <property type="component" value="Unassembled WGS sequence"/>
</dbReference>
<reference evidence="2 3" key="1">
    <citation type="submission" date="2016-02" db="EMBL/GenBank/DDBJ databases">
        <title>Genome analysis of coral dinoflagellate symbionts highlights evolutionary adaptations to a symbiotic lifestyle.</title>
        <authorList>
            <person name="Aranda M."/>
            <person name="Li Y."/>
            <person name="Liew Y.J."/>
            <person name="Baumgarten S."/>
            <person name="Simakov O."/>
            <person name="Wilson M."/>
            <person name="Piel J."/>
            <person name="Ashoor H."/>
            <person name="Bougouffa S."/>
            <person name="Bajic V.B."/>
            <person name="Ryu T."/>
            <person name="Ravasi T."/>
            <person name="Bayer T."/>
            <person name="Micklem G."/>
            <person name="Kim H."/>
            <person name="Bhak J."/>
            <person name="Lajeunesse T.C."/>
            <person name="Voolstra C.R."/>
        </authorList>
    </citation>
    <scope>NUCLEOTIDE SEQUENCE [LARGE SCALE GENOMIC DNA]</scope>
    <source>
        <strain evidence="2 3">CCMP2467</strain>
    </source>
</reference>
<evidence type="ECO:0000313" key="3">
    <source>
        <dbReference type="Proteomes" id="UP000186817"/>
    </source>
</evidence>
<dbReference type="EMBL" id="LSRX01001252">
    <property type="protein sequence ID" value="OLP81767.1"/>
    <property type="molecule type" value="Genomic_DNA"/>
</dbReference>
<name>A0A1Q9CFY6_SYMMI</name>
<accession>A0A1Q9CFY6</accession>
<organism evidence="2 3">
    <name type="scientific">Symbiodinium microadriaticum</name>
    <name type="common">Dinoflagellate</name>
    <name type="synonym">Zooxanthella microadriatica</name>
    <dbReference type="NCBI Taxonomy" id="2951"/>
    <lineage>
        <taxon>Eukaryota</taxon>
        <taxon>Sar</taxon>
        <taxon>Alveolata</taxon>
        <taxon>Dinophyceae</taxon>
        <taxon>Suessiales</taxon>
        <taxon>Symbiodiniaceae</taxon>
        <taxon>Symbiodinium</taxon>
    </lineage>
</organism>
<keyword evidence="1" id="KW-0812">Transmembrane</keyword>
<evidence type="ECO:0000256" key="1">
    <source>
        <dbReference type="SAM" id="Phobius"/>
    </source>
</evidence>
<dbReference type="AlphaFoldDB" id="A0A1Q9CFY6"/>
<dbReference type="OrthoDB" id="412361at2759"/>
<keyword evidence="1" id="KW-0472">Membrane</keyword>
<keyword evidence="1" id="KW-1133">Transmembrane helix</keyword>
<sequence length="340" mass="37396">MLCEVRRRRAFFPSRFWNGESPAGAVGGASEMPKTSRFQKSWKPAGEKSLKAFLAVGSFAPSGGRTEALETKLSLLRIAVLGGPDCDIFGPKKETAWCRWGGRVVHEATQQAFLVLTLWVQDLLPDTRYTVQVSLLIEGQSSEEALLQSLEALRAAPREPRLGEKRLRKRAHFCSFEVRRFAVMAVGSPLLRPNAEDTWTVLCKFQQLWQRCVALSKPKLVVLCIATVLGVLCLLHLVTTSSVKEQAVARNAADVSNQTRVDMACLCGGNSTVRSVRAVEACCREAATGDPVAHQVCLGDVETCVALNPPTSSDWSFSALCLITICPKLAPFCRWQWDQC</sequence>
<protein>
    <submittedName>
        <fullName evidence="2">Uncharacterized protein</fullName>
    </submittedName>
</protein>
<feature type="transmembrane region" description="Helical" evidence="1">
    <location>
        <begin position="220"/>
        <end position="238"/>
    </location>
</feature>
<keyword evidence="3" id="KW-1185">Reference proteome</keyword>